<dbReference type="InterPro" id="IPR003607">
    <property type="entry name" value="HD/PDEase_dom"/>
</dbReference>
<protein>
    <submittedName>
        <fullName evidence="2">Metal-dependent phosphohydrolase</fullName>
    </submittedName>
</protein>
<accession>A0A2W5M3K8</accession>
<dbReference type="InterPro" id="IPR037522">
    <property type="entry name" value="HD_GYP_dom"/>
</dbReference>
<feature type="domain" description="HD-GYP" evidence="1">
    <location>
        <begin position="198"/>
        <end position="391"/>
    </location>
</feature>
<dbReference type="SUPFAM" id="SSF109604">
    <property type="entry name" value="HD-domain/PDEase-like"/>
    <property type="match status" value="1"/>
</dbReference>
<dbReference type="Gene3D" id="1.10.3210.10">
    <property type="entry name" value="Hypothetical protein af1432"/>
    <property type="match status" value="1"/>
</dbReference>
<dbReference type="Pfam" id="PF13487">
    <property type="entry name" value="HD_5"/>
    <property type="match status" value="1"/>
</dbReference>
<dbReference type="EMBL" id="QFPN01000006">
    <property type="protein sequence ID" value="PZQ14357.1"/>
    <property type="molecule type" value="Genomic_DNA"/>
</dbReference>
<reference evidence="2 3" key="1">
    <citation type="submission" date="2017-08" db="EMBL/GenBank/DDBJ databases">
        <title>Infants hospitalized years apart are colonized by the same room-sourced microbial strains.</title>
        <authorList>
            <person name="Brooks B."/>
            <person name="Olm M.R."/>
            <person name="Firek B.A."/>
            <person name="Baker R."/>
            <person name="Thomas B.C."/>
            <person name="Morowitz M.J."/>
            <person name="Banfield J.F."/>
        </authorList>
    </citation>
    <scope>NUCLEOTIDE SEQUENCE [LARGE SCALE GENOMIC DNA]</scope>
    <source>
        <strain evidence="2">S2_005_003_R2_43</strain>
    </source>
</reference>
<dbReference type="CDD" id="cd00077">
    <property type="entry name" value="HDc"/>
    <property type="match status" value="1"/>
</dbReference>
<dbReference type="PANTHER" id="PTHR43155:SF2">
    <property type="entry name" value="CYCLIC DI-GMP PHOSPHODIESTERASE PA4108"/>
    <property type="match status" value="1"/>
</dbReference>
<dbReference type="InterPro" id="IPR006675">
    <property type="entry name" value="HDIG_dom"/>
</dbReference>
<keyword evidence="2" id="KW-0378">Hydrolase</keyword>
<proteinExistence type="predicted"/>
<comment type="caution">
    <text evidence="2">The sequence shown here is derived from an EMBL/GenBank/DDBJ whole genome shotgun (WGS) entry which is preliminary data.</text>
</comment>
<gene>
    <name evidence="2" type="ORF">DI565_13145</name>
</gene>
<organism evidence="2 3">
    <name type="scientific">Ancylobacter novellus</name>
    <name type="common">Thiobacillus novellus</name>
    <dbReference type="NCBI Taxonomy" id="921"/>
    <lineage>
        <taxon>Bacteria</taxon>
        <taxon>Pseudomonadati</taxon>
        <taxon>Pseudomonadota</taxon>
        <taxon>Alphaproteobacteria</taxon>
        <taxon>Hyphomicrobiales</taxon>
        <taxon>Xanthobacteraceae</taxon>
        <taxon>Ancylobacter</taxon>
    </lineage>
</organism>
<evidence type="ECO:0000259" key="1">
    <source>
        <dbReference type="PROSITE" id="PS51832"/>
    </source>
</evidence>
<dbReference type="SMART" id="SM00471">
    <property type="entry name" value="HDc"/>
    <property type="match status" value="1"/>
</dbReference>
<dbReference type="AlphaFoldDB" id="A0A2W5M3K8"/>
<dbReference type="Proteomes" id="UP000249577">
    <property type="component" value="Unassembled WGS sequence"/>
</dbReference>
<sequence length="391" mass="42735">MRIRIVRGPMLSMPAQAAFSRGAPVNETSLSQLPLATKSMIVLLSDDPSRSSELAKAMRRVNARFVIAPFGSEPCRIDKSRRVRAIVSDVSLNAADKVEWIRDRLDERWAKSLPYYCLLDQDTSREHLQANALGATKAIAPQRGVQELESALLALIRTPPAPSALLQADDAFFSIFKAARGGKDVSPAMVSSCSSFIETALRDLGVRAMLEMIWRFDDATHQHCMLVAGLAAAFSMSLGFRSVDAQRLTDAALLHDVGKSRIPIEILNKPDRLTDEERATMNAHPVIGFEMLQGQGHADEVLAVVRSHHEALDGSGYPDRLPAARIPDLVRLVTVCDIFAALIERRPYKKPFGGDEAYGILCGMAGKVDLALAQAFRPIAMEAAVHARETA</sequence>
<dbReference type="GO" id="GO:0008081">
    <property type="term" value="F:phosphoric diester hydrolase activity"/>
    <property type="evidence" value="ECO:0007669"/>
    <property type="project" value="UniProtKB-ARBA"/>
</dbReference>
<evidence type="ECO:0000313" key="3">
    <source>
        <dbReference type="Proteomes" id="UP000249577"/>
    </source>
</evidence>
<dbReference type="PROSITE" id="PS51832">
    <property type="entry name" value="HD_GYP"/>
    <property type="match status" value="1"/>
</dbReference>
<dbReference type="NCBIfam" id="TIGR00277">
    <property type="entry name" value="HDIG"/>
    <property type="match status" value="1"/>
</dbReference>
<evidence type="ECO:0000313" key="2">
    <source>
        <dbReference type="EMBL" id="PZQ14357.1"/>
    </source>
</evidence>
<dbReference type="PANTHER" id="PTHR43155">
    <property type="entry name" value="CYCLIC DI-GMP PHOSPHODIESTERASE PA4108-RELATED"/>
    <property type="match status" value="1"/>
</dbReference>
<name>A0A2W5M3K8_ANCNO</name>